<keyword evidence="2" id="KW-0808">Transferase</keyword>
<dbReference type="EMBL" id="CADCTV010000895">
    <property type="protein sequence ID" value="CAA9367986.1"/>
    <property type="molecule type" value="Genomic_DNA"/>
</dbReference>
<proteinExistence type="predicted"/>
<feature type="non-terminal residue" evidence="2">
    <location>
        <position position="1"/>
    </location>
</feature>
<dbReference type="EC" id="2.7.1.2" evidence="2"/>
<feature type="non-terminal residue" evidence="2">
    <location>
        <position position="42"/>
    </location>
</feature>
<sequence length="42" mass="4438">DARNGREEVDCGGGPRGHQHRRGAGAHRGGRGAGLSHRSHRV</sequence>
<gene>
    <name evidence="2" type="ORF">AVDCRST_MAG89-4279</name>
</gene>
<evidence type="ECO:0000313" key="2">
    <source>
        <dbReference type="EMBL" id="CAA9367986.1"/>
    </source>
</evidence>
<keyword evidence="2" id="KW-0418">Kinase</keyword>
<feature type="compositionally biased region" description="Basic residues" evidence="1">
    <location>
        <begin position="17"/>
        <end position="30"/>
    </location>
</feature>
<protein>
    <submittedName>
        <fullName evidence="2">Glucokinase</fullName>
        <ecNumber evidence="2">2.7.1.2</ecNumber>
    </submittedName>
</protein>
<feature type="region of interest" description="Disordered" evidence="1">
    <location>
        <begin position="1"/>
        <end position="42"/>
    </location>
</feature>
<accession>A0A6J4MVR4</accession>
<evidence type="ECO:0000256" key="1">
    <source>
        <dbReference type="SAM" id="MobiDB-lite"/>
    </source>
</evidence>
<name>A0A6J4MVR4_9BACT</name>
<organism evidence="2">
    <name type="scientific">uncultured Gemmatimonadota bacterium</name>
    <dbReference type="NCBI Taxonomy" id="203437"/>
    <lineage>
        <taxon>Bacteria</taxon>
        <taxon>Pseudomonadati</taxon>
        <taxon>Gemmatimonadota</taxon>
        <taxon>environmental samples</taxon>
    </lineage>
</organism>
<dbReference type="AlphaFoldDB" id="A0A6J4MVR4"/>
<dbReference type="GO" id="GO:0004340">
    <property type="term" value="F:glucokinase activity"/>
    <property type="evidence" value="ECO:0007669"/>
    <property type="project" value="UniProtKB-EC"/>
</dbReference>
<reference evidence="2" key="1">
    <citation type="submission" date="2020-02" db="EMBL/GenBank/DDBJ databases">
        <authorList>
            <person name="Meier V. D."/>
        </authorList>
    </citation>
    <scope>NUCLEOTIDE SEQUENCE</scope>
    <source>
        <strain evidence="2">AVDCRST_MAG89</strain>
    </source>
</reference>